<name>A0A0F5QBF8_9HYPH</name>
<comment type="caution">
    <text evidence="7">The sequence shown here is derived from an EMBL/GenBank/DDBJ whole genome shotgun (WGS) entry which is preliminary data.</text>
</comment>
<dbReference type="PATRIC" id="fig|1293439.3.peg.2088"/>
<dbReference type="Proteomes" id="UP000033411">
    <property type="component" value="Unassembled WGS sequence"/>
</dbReference>
<feature type="compositionally biased region" description="Basic and acidic residues" evidence="5">
    <location>
        <begin position="1"/>
        <end position="17"/>
    </location>
</feature>
<reference evidence="7 8" key="1">
    <citation type="submission" date="2015-03" db="EMBL/GenBank/DDBJ databases">
        <authorList>
            <person name="Lepp D."/>
            <person name="Hassan Y.I."/>
            <person name="Li X.-Z."/>
            <person name="Zhou T."/>
        </authorList>
    </citation>
    <scope>NUCLEOTIDE SEQUENCE [LARGE SCALE GENOMIC DNA]</scope>
    <source>
        <strain evidence="7 8">E84</strain>
    </source>
</reference>
<evidence type="ECO:0000256" key="5">
    <source>
        <dbReference type="SAM" id="MobiDB-lite"/>
    </source>
</evidence>
<keyword evidence="7" id="KW-0969">Cilium</keyword>
<keyword evidence="8" id="KW-1185">Reference proteome</keyword>
<feature type="transmembrane region" description="Helical" evidence="6">
    <location>
        <begin position="50"/>
        <end position="69"/>
    </location>
</feature>
<keyword evidence="7" id="KW-0282">Flagellum</keyword>
<feature type="compositionally biased region" description="Low complexity" evidence="5">
    <location>
        <begin position="82"/>
        <end position="94"/>
    </location>
</feature>
<accession>A0A0F5QBF8</accession>
<dbReference type="AlphaFoldDB" id="A0A0F5QBF8"/>
<dbReference type="Pfam" id="PF04228">
    <property type="entry name" value="Zn_peptidase"/>
    <property type="match status" value="1"/>
</dbReference>
<keyword evidence="4 6" id="KW-0472">Membrane</keyword>
<evidence type="ECO:0000256" key="2">
    <source>
        <dbReference type="ARBA" id="ARBA00022692"/>
    </source>
</evidence>
<feature type="compositionally biased region" description="Gly residues" evidence="5">
    <location>
        <begin position="19"/>
        <end position="48"/>
    </location>
</feature>
<dbReference type="InterPro" id="IPR007343">
    <property type="entry name" value="Uncharacterised_pept_Zn_put"/>
</dbReference>
<dbReference type="GO" id="GO:0016020">
    <property type="term" value="C:membrane"/>
    <property type="evidence" value="ECO:0007669"/>
    <property type="project" value="UniProtKB-SubCell"/>
</dbReference>
<organism evidence="7 8">
    <name type="scientific">Devosia epidermidihirudinis</name>
    <dbReference type="NCBI Taxonomy" id="1293439"/>
    <lineage>
        <taxon>Bacteria</taxon>
        <taxon>Pseudomonadati</taxon>
        <taxon>Pseudomonadota</taxon>
        <taxon>Alphaproteobacteria</taxon>
        <taxon>Hyphomicrobiales</taxon>
        <taxon>Devosiaceae</taxon>
        <taxon>Devosia</taxon>
    </lineage>
</organism>
<feature type="region of interest" description="Disordered" evidence="5">
    <location>
        <begin position="1"/>
        <end position="48"/>
    </location>
</feature>
<evidence type="ECO:0000313" key="7">
    <source>
        <dbReference type="EMBL" id="KKC37344.1"/>
    </source>
</evidence>
<dbReference type="RefSeq" id="WP_046137456.1">
    <property type="nucleotide sequence ID" value="NZ_LANJ01000019.1"/>
</dbReference>
<evidence type="ECO:0000256" key="3">
    <source>
        <dbReference type="ARBA" id="ARBA00022989"/>
    </source>
</evidence>
<dbReference type="PANTHER" id="PTHR30168">
    <property type="entry name" value="PUTATIVE MEMBRANE PROTEIN YPFJ"/>
    <property type="match status" value="1"/>
</dbReference>
<dbReference type="STRING" id="1293439.WH87_12430"/>
<sequence length="313" mass="33368">MKWRGREQSSNIEDRRGQRSGGLGGGLGGSPFGRGGGGMRMPTGGGGSRGGMSSLIGIVVVLGIIWVATGQNPLDMLMNGGTTTTSSSSASSSSQLPASGSQDDLRDFVGVVIKETEDLWGGVFAQEGQRYTPPKVVLFTDQVNTACGAADARTGPFYCPGDQKVYIDLNFYDQLRTEFGAPGDFAQAYVLAHEVGHAVQDQTGVLPEFNRRRAAMSTEQANAYSVRVELQADCYAGVWANYAGQQNLVEAGDFEEALNAADQIGDDTLQKRMQGFAVPKTFNHGTSAQRKTWFERGYKTGNPGDCDTFSGNV</sequence>
<gene>
    <name evidence="7" type="ORF">WH87_12430</name>
</gene>
<evidence type="ECO:0000313" key="8">
    <source>
        <dbReference type="Proteomes" id="UP000033411"/>
    </source>
</evidence>
<feature type="region of interest" description="Disordered" evidence="5">
    <location>
        <begin position="79"/>
        <end position="102"/>
    </location>
</feature>
<keyword evidence="7" id="KW-0966">Cell projection</keyword>
<dbReference type="OrthoDB" id="9774900at2"/>
<evidence type="ECO:0000256" key="1">
    <source>
        <dbReference type="ARBA" id="ARBA00004167"/>
    </source>
</evidence>
<comment type="subcellular location">
    <subcellularLocation>
        <location evidence="1">Membrane</location>
        <topology evidence="1">Single-pass membrane protein</topology>
    </subcellularLocation>
</comment>
<keyword evidence="2 6" id="KW-0812">Transmembrane</keyword>
<proteinExistence type="predicted"/>
<evidence type="ECO:0000256" key="4">
    <source>
        <dbReference type="ARBA" id="ARBA00023136"/>
    </source>
</evidence>
<dbReference type="EMBL" id="LANJ01000019">
    <property type="protein sequence ID" value="KKC37344.1"/>
    <property type="molecule type" value="Genomic_DNA"/>
</dbReference>
<evidence type="ECO:0000256" key="6">
    <source>
        <dbReference type="SAM" id="Phobius"/>
    </source>
</evidence>
<protein>
    <submittedName>
        <fullName evidence="7">Flagellar biosynthesis anti-sigma factor FlgM</fullName>
    </submittedName>
</protein>
<keyword evidence="3 6" id="KW-1133">Transmembrane helix</keyword>
<dbReference type="PANTHER" id="PTHR30168:SF0">
    <property type="entry name" value="INNER MEMBRANE PROTEIN"/>
    <property type="match status" value="1"/>
</dbReference>